<dbReference type="PANTHER" id="PTHR46929">
    <property type="entry name" value="EXPRESSED PROTEIN"/>
    <property type="match status" value="1"/>
</dbReference>
<keyword evidence="3" id="KW-1185">Reference proteome</keyword>
<feature type="region of interest" description="Disordered" evidence="1">
    <location>
        <begin position="93"/>
        <end position="149"/>
    </location>
</feature>
<sequence length="372" mass="40520">MLRGKSGWGWNEELKQIVVSDDVWDAYLLINPKIRPWRNKGFPLYHEMADLVDGGVATGERAFLPGQGPMHPTSSDWPDDLVLEDDDFPLDPVLRGAGGRVDPPLQGAAQPLIPSSPSRNSDMDDPIPTPSQTPATRKRVRAVSDSPPLSSKFSRGIAAALTADSSGPSEAERKSAAIKAIAVLPDFTRQEKSRIYCLIQADVGIADAFMAIPDSQGVGTRLTLAESREETHTGGLQAGNAPHVDIHELVIVEQGHCRGYHCGGRRKREGGHLFDACLSLASGFKLRWAAVGRGRCLSQKGSGAEAVSEAFLNSAISSTFFVELSIMPCLPRPHKIPIITQRVEPRQVHSHQRKGMRGREVAEQPLVQLKKW</sequence>
<proteinExistence type="predicted"/>
<accession>A0AAD7ATB4</accession>
<evidence type="ECO:0000256" key="1">
    <source>
        <dbReference type="SAM" id="MobiDB-lite"/>
    </source>
</evidence>
<evidence type="ECO:0000313" key="3">
    <source>
        <dbReference type="Proteomes" id="UP001218218"/>
    </source>
</evidence>
<dbReference type="PANTHER" id="PTHR46929:SF3">
    <property type="entry name" value="MYB_SANT-LIKE DOMAIN-CONTAINING PROTEIN"/>
    <property type="match status" value="1"/>
</dbReference>
<dbReference type="AlphaFoldDB" id="A0AAD7ATB4"/>
<gene>
    <name evidence="2" type="ORF">DFH08DRAFT_795635</name>
</gene>
<dbReference type="EMBL" id="JARIHO010000001">
    <property type="protein sequence ID" value="KAJ7367469.1"/>
    <property type="molecule type" value="Genomic_DNA"/>
</dbReference>
<dbReference type="Proteomes" id="UP001218218">
    <property type="component" value="Unassembled WGS sequence"/>
</dbReference>
<evidence type="ECO:0008006" key="4">
    <source>
        <dbReference type="Google" id="ProtNLM"/>
    </source>
</evidence>
<reference evidence="2" key="1">
    <citation type="submission" date="2023-03" db="EMBL/GenBank/DDBJ databases">
        <title>Massive genome expansion in bonnet fungi (Mycena s.s.) driven by repeated elements and novel gene families across ecological guilds.</title>
        <authorList>
            <consortium name="Lawrence Berkeley National Laboratory"/>
            <person name="Harder C.B."/>
            <person name="Miyauchi S."/>
            <person name="Viragh M."/>
            <person name="Kuo A."/>
            <person name="Thoen E."/>
            <person name="Andreopoulos B."/>
            <person name="Lu D."/>
            <person name="Skrede I."/>
            <person name="Drula E."/>
            <person name="Henrissat B."/>
            <person name="Morin E."/>
            <person name="Kohler A."/>
            <person name="Barry K."/>
            <person name="LaButti K."/>
            <person name="Morin E."/>
            <person name="Salamov A."/>
            <person name="Lipzen A."/>
            <person name="Mereny Z."/>
            <person name="Hegedus B."/>
            <person name="Baldrian P."/>
            <person name="Stursova M."/>
            <person name="Weitz H."/>
            <person name="Taylor A."/>
            <person name="Grigoriev I.V."/>
            <person name="Nagy L.G."/>
            <person name="Martin F."/>
            <person name="Kauserud H."/>
        </authorList>
    </citation>
    <scope>NUCLEOTIDE SEQUENCE</scope>
    <source>
        <strain evidence="2">CBHHK002</strain>
    </source>
</reference>
<organism evidence="2 3">
    <name type="scientific">Mycena albidolilacea</name>
    <dbReference type="NCBI Taxonomy" id="1033008"/>
    <lineage>
        <taxon>Eukaryota</taxon>
        <taxon>Fungi</taxon>
        <taxon>Dikarya</taxon>
        <taxon>Basidiomycota</taxon>
        <taxon>Agaricomycotina</taxon>
        <taxon>Agaricomycetes</taxon>
        <taxon>Agaricomycetidae</taxon>
        <taxon>Agaricales</taxon>
        <taxon>Marasmiineae</taxon>
        <taxon>Mycenaceae</taxon>
        <taxon>Mycena</taxon>
    </lineage>
</organism>
<comment type="caution">
    <text evidence="2">The sequence shown here is derived from an EMBL/GenBank/DDBJ whole genome shotgun (WGS) entry which is preliminary data.</text>
</comment>
<evidence type="ECO:0000313" key="2">
    <source>
        <dbReference type="EMBL" id="KAJ7367469.1"/>
    </source>
</evidence>
<protein>
    <recommendedName>
        <fullName evidence="4">Myb/SANT-like domain-containing protein</fullName>
    </recommendedName>
</protein>
<name>A0AAD7ATB4_9AGAR</name>